<feature type="compositionally biased region" description="Polar residues" evidence="1">
    <location>
        <begin position="1"/>
        <end position="14"/>
    </location>
</feature>
<evidence type="ECO:0000313" key="2">
    <source>
        <dbReference type="EMBL" id="EUA08731.1"/>
    </source>
</evidence>
<dbReference type="AlphaFoldDB" id="X7YPM2"/>
<reference evidence="2" key="1">
    <citation type="submission" date="2014-01" db="EMBL/GenBank/DDBJ databases">
        <authorList>
            <person name="Brown-Elliot B."/>
            <person name="Wallace R."/>
            <person name="Lenaerts A."/>
            <person name="Ordway D."/>
            <person name="DeGroote M.A."/>
            <person name="Parker T."/>
            <person name="Sizemore C."/>
            <person name="Tallon L.J."/>
            <person name="Sadzewicz L.K."/>
            <person name="Sengamalay N."/>
            <person name="Fraser C.M."/>
            <person name="Hine E."/>
            <person name="Shefchek K.A."/>
            <person name="Das S.P."/>
            <person name="Tettelin H."/>
        </authorList>
    </citation>
    <scope>NUCLEOTIDE SEQUENCE [LARGE SCALE GENOMIC DNA]</scope>
    <source>
        <strain evidence="2">4042</strain>
    </source>
</reference>
<evidence type="ECO:0000256" key="1">
    <source>
        <dbReference type="SAM" id="MobiDB-lite"/>
    </source>
</evidence>
<protein>
    <submittedName>
        <fullName evidence="2">Uncharacterized protein</fullName>
    </submittedName>
</protein>
<comment type="caution">
    <text evidence="2">The sequence shown here is derived from an EMBL/GenBank/DDBJ whole genome shotgun (WGS) entry which is preliminary data.</text>
</comment>
<accession>X7YPM2</accession>
<feature type="region of interest" description="Disordered" evidence="1">
    <location>
        <begin position="1"/>
        <end position="20"/>
    </location>
</feature>
<name>X7YPM2_MYCXE</name>
<organism evidence="2">
    <name type="scientific">Mycobacterium xenopi 4042</name>
    <dbReference type="NCBI Taxonomy" id="1299334"/>
    <lineage>
        <taxon>Bacteria</taxon>
        <taxon>Bacillati</taxon>
        <taxon>Actinomycetota</taxon>
        <taxon>Actinomycetes</taxon>
        <taxon>Mycobacteriales</taxon>
        <taxon>Mycobacteriaceae</taxon>
        <taxon>Mycobacterium</taxon>
    </lineage>
</organism>
<proteinExistence type="predicted"/>
<sequence length="47" mass="4987">MGSNSTRTQQQSASPGGLTPLVCERFAVLGRASTRALTDKRDYAEAS</sequence>
<dbReference type="EMBL" id="JAOB01000090">
    <property type="protein sequence ID" value="EUA08731.1"/>
    <property type="molecule type" value="Genomic_DNA"/>
</dbReference>
<gene>
    <name evidence="2" type="ORF">I553_9788</name>
</gene>